<evidence type="ECO:0000313" key="25">
    <source>
        <dbReference type="Proteomes" id="UP000292445"/>
    </source>
</evidence>
<dbReference type="SUPFAM" id="SSF51621">
    <property type="entry name" value="Phosphoenolpyruvate/pyruvate domain"/>
    <property type="match status" value="1"/>
</dbReference>
<evidence type="ECO:0000256" key="16">
    <source>
        <dbReference type="ARBA" id="ARBA00033235"/>
    </source>
</evidence>
<evidence type="ECO:0000313" key="24">
    <source>
        <dbReference type="EMBL" id="RZS84608.1"/>
    </source>
</evidence>
<dbReference type="Gene3D" id="3.20.20.60">
    <property type="entry name" value="Phosphoenolpyruvate-binding domains"/>
    <property type="match status" value="1"/>
</dbReference>
<dbReference type="InterPro" id="IPR036618">
    <property type="entry name" value="PtsI_HPr-bd_sf"/>
</dbReference>
<dbReference type="NCBIfam" id="TIGR01417">
    <property type="entry name" value="PTS_I_fam"/>
    <property type="match status" value="1"/>
</dbReference>
<dbReference type="AlphaFoldDB" id="A0A4Q7NIC7"/>
<feature type="binding site" evidence="19">
    <location>
        <position position="305"/>
    </location>
    <ligand>
        <name>phosphoenolpyruvate</name>
        <dbReference type="ChEBI" id="CHEBI:58702"/>
    </ligand>
</feature>
<feature type="domain" description="PEP-utilising enzyme C-terminal" evidence="22">
    <location>
        <begin position="261"/>
        <end position="549"/>
    </location>
</feature>
<comment type="catalytic activity">
    <reaction evidence="1 17">
        <text>L-histidyl-[protein] + phosphoenolpyruvate = N(pros)-phospho-L-histidyl-[protein] + pyruvate</text>
        <dbReference type="Rhea" id="RHEA:23880"/>
        <dbReference type="Rhea" id="RHEA-COMP:9745"/>
        <dbReference type="Rhea" id="RHEA-COMP:9746"/>
        <dbReference type="ChEBI" id="CHEBI:15361"/>
        <dbReference type="ChEBI" id="CHEBI:29979"/>
        <dbReference type="ChEBI" id="CHEBI:58702"/>
        <dbReference type="ChEBI" id="CHEBI:64837"/>
        <dbReference type="EC" id="2.7.3.9"/>
    </reaction>
</comment>
<evidence type="ECO:0000256" key="13">
    <source>
        <dbReference type="ARBA" id="ARBA00022723"/>
    </source>
</evidence>
<dbReference type="InterPro" id="IPR023151">
    <property type="entry name" value="PEP_util_CS"/>
</dbReference>
<dbReference type="InterPro" id="IPR018274">
    <property type="entry name" value="PEP_util_AS"/>
</dbReference>
<dbReference type="InterPro" id="IPR050499">
    <property type="entry name" value="PEP-utilizing_PTS_enzyme"/>
</dbReference>
<evidence type="ECO:0000256" key="17">
    <source>
        <dbReference type="PIRNR" id="PIRNR000732"/>
    </source>
</evidence>
<accession>A0A4Q7NIC7</accession>
<dbReference type="GO" id="GO:0008965">
    <property type="term" value="F:phosphoenolpyruvate-protein phosphotransferase activity"/>
    <property type="evidence" value="ECO:0007669"/>
    <property type="project" value="UniProtKB-EC"/>
</dbReference>
<evidence type="ECO:0000256" key="7">
    <source>
        <dbReference type="ARBA" id="ARBA00016544"/>
    </source>
</evidence>
<dbReference type="Pfam" id="PF02896">
    <property type="entry name" value="PEP-utilizers_C"/>
    <property type="match status" value="1"/>
</dbReference>
<evidence type="ECO:0000256" key="5">
    <source>
        <dbReference type="ARBA" id="ARBA00007837"/>
    </source>
</evidence>
<keyword evidence="12 17" id="KW-0598">Phosphotransferase system</keyword>
<evidence type="ECO:0000256" key="6">
    <source>
        <dbReference type="ARBA" id="ARBA00012232"/>
    </source>
</evidence>
<dbReference type="SUPFAM" id="SSF47831">
    <property type="entry name" value="Enzyme I of the PEP:sugar phosphotransferase system HPr-binding (sub)domain"/>
    <property type="match status" value="1"/>
</dbReference>
<evidence type="ECO:0000256" key="10">
    <source>
        <dbReference type="ARBA" id="ARBA00022597"/>
    </source>
</evidence>
<keyword evidence="11 17" id="KW-0808">Transferase</keyword>
<feature type="binding site" evidence="20">
    <location>
        <position position="439"/>
    </location>
    <ligand>
        <name>Mg(2+)</name>
        <dbReference type="ChEBI" id="CHEBI:18420"/>
    </ligand>
</feature>
<keyword evidence="8 17" id="KW-0813">Transport</keyword>
<name>A0A4Q7NIC7_9BURK</name>
<evidence type="ECO:0000256" key="1">
    <source>
        <dbReference type="ARBA" id="ARBA00000683"/>
    </source>
</evidence>
<comment type="caution">
    <text evidence="24">The sequence shown here is derived from an EMBL/GenBank/DDBJ whole genome shotgun (WGS) entry which is preliminary data.</text>
</comment>
<dbReference type="InterPro" id="IPR000121">
    <property type="entry name" value="PEP_util_C"/>
</dbReference>
<dbReference type="InterPro" id="IPR036637">
    <property type="entry name" value="Phosphohistidine_dom_sf"/>
</dbReference>
<reference evidence="24 25" key="1">
    <citation type="submission" date="2019-02" db="EMBL/GenBank/DDBJ databases">
        <title>Genomic Encyclopedia of Type Strains, Phase IV (KMG-IV): sequencing the most valuable type-strain genomes for metagenomic binning, comparative biology and taxonomic classification.</title>
        <authorList>
            <person name="Goeker M."/>
        </authorList>
    </citation>
    <scope>NUCLEOTIDE SEQUENCE [LARGE SCALE GENOMIC DNA]</scope>
    <source>
        <strain evidence="24 25">K24</strain>
    </source>
</reference>
<dbReference type="InterPro" id="IPR008731">
    <property type="entry name" value="PTS_EIN"/>
</dbReference>
<feature type="binding site" evidence="19">
    <location>
        <begin position="462"/>
        <end position="463"/>
    </location>
    <ligand>
        <name>phosphoenolpyruvate</name>
        <dbReference type="ChEBI" id="CHEBI:58702"/>
    </ligand>
</feature>
<dbReference type="GO" id="GO:0009401">
    <property type="term" value="P:phosphoenolpyruvate-dependent sugar phosphotransferase system"/>
    <property type="evidence" value="ECO:0007669"/>
    <property type="project" value="UniProtKB-KW"/>
</dbReference>
<keyword evidence="14 17" id="KW-0418">Kinase</keyword>
<evidence type="ECO:0000256" key="18">
    <source>
        <dbReference type="PIRSR" id="PIRSR000732-1"/>
    </source>
</evidence>
<dbReference type="GO" id="GO:0016301">
    <property type="term" value="F:kinase activity"/>
    <property type="evidence" value="ECO:0007669"/>
    <property type="project" value="UniProtKB-KW"/>
</dbReference>
<proteinExistence type="inferred from homology"/>
<evidence type="ECO:0000256" key="2">
    <source>
        <dbReference type="ARBA" id="ARBA00001946"/>
    </source>
</evidence>
<feature type="domain" description="PEP-utilising enzyme mobile" evidence="21">
    <location>
        <begin position="165"/>
        <end position="234"/>
    </location>
</feature>
<dbReference type="PROSITE" id="PS00742">
    <property type="entry name" value="PEP_ENZYMES_2"/>
    <property type="match status" value="1"/>
</dbReference>
<dbReference type="Gene3D" id="3.50.30.10">
    <property type="entry name" value="Phosphohistidine domain"/>
    <property type="match status" value="1"/>
</dbReference>
<dbReference type="InterPro" id="IPR024692">
    <property type="entry name" value="PTS_EI"/>
</dbReference>
<dbReference type="EC" id="2.7.3.9" evidence="6 17"/>
<evidence type="ECO:0000256" key="19">
    <source>
        <dbReference type="PIRSR" id="PIRSR000732-2"/>
    </source>
</evidence>
<keyword evidence="13 17" id="KW-0479">Metal-binding</keyword>
<gene>
    <name evidence="24" type="ORF">EV675_0625</name>
</gene>
<dbReference type="EMBL" id="SGXC01000001">
    <property type="protein sequence ID" value="RZS84608.1"/>
    <property type="molecule type" value="Genomic_DNA"/>
</dbReference>
<comment type="similarity">
    <text evidence="5 17">Belongs to the PEP-utilizing enzyme family.</text>
</comment>
<organism evidence="24 25">
    <name type="scientific">Pigmentiphaga kullae</name>
    <dbReference type="NCBI Taxonomy" id="151784"/>
    <lineage>
        <taxon>Bacteria</taxon>
        <taxon>Pseudomonadati</taxon>
        <taxon>Pseudomonadota</taxon>
        <taxon>Betaproteobacteria</taxon>
        <taxon>Burkholderiales</taxon>
        <taxon>Alcaligenaceae</taxon>
        <taxon>Pigmentiphaga</taxon>
    </lineage>
</organism>
<dbReference type="Pfam" id="PF05524">
    <property type="entry name" value="PEP-utilisers_N"/>
    <property type="match status" value="1"/>
</dbReference>
<comment type="subcellular location">
    <subcellularLocation>
        <location evidence="4 17">Cytoplasm</location>
    </subcellularLocation>
</comment>
<evidence type="ECO:0000256" key="11">
    <source>
        <dbReference type="ARBA" id="ARBA00022679"/>
    </source>
</evidence>
<comment type="cofactor">
    <cofactor evidence="2 17 20">
        <name>Mg(2+)</name>
        <dbReference type="ChEBI" id="CHEBI:18420"/>
    </cofactor>
</comment>
<feature type="domain" description="Phosphotransferase system enzyme I N-terminal" evidence="23">
    <location>
        <begin position="5"/>
        <end position="128"/>
    </location>
</feature>
<dbReference type="InterPro" id="IPR006318">
    <property type="entry name" value="PTS_EI-like"/>
</dbReference>
<dbReference type="PRINTS" id="PR01736">
    <property type="entry name" value="PHPHTRNFRASE"/>
</dbReference>
<dbReference type="PANTHER" id="PTHR46244:SF3">
    <property type="entry name" value="PHOSPHOENOLPYRUVATE-PROTEIN PHOSPHOTRANSFERASE"/>
    <property type="match status" value="1"/>
</dbReference>
<dbReference type="SUPFAM" id="SSF52009">
    <property type="entry name" value="Phosphohistidine domain"/>
    <property type="match status" value="1"/>
</dbReference>
<dbReference type="GO" id="GO:0046872">
    <property type="term" value="F:metal ion binding"/>
    <property type="evidence" value="ECO:0007669"/>
    <property type="project" value="UniProtKB-KW"/>
</dbReference>
<keyword evidence="25" id="KW-1185">Reference proteome</keyword>
<feature type="active site" description="Proton donor" evidence="18">
    <location>
        <position position="510"/>
    </location>
</feature>
<keyword evidence="10 17" id="KW-0762">Sugar transport</keyword>
<dbReference type="InterPro" id="IPR008279">
    <property type="entry name" value="PEP-util_enz_mobile_dom"/>
</dbReference>
<dbReference type="Gene3D" id="1.10.274.10">
    <property type="entry name" value="PtsI, HPr-binding domain"/>
    <property type="match status" value="1"/>
</dbReference>
<feature type="active site" description="Tele-phosphohistidine intermediate" evidence="18">
    <location>
        <position position="198"/>
    </location>
</feature>
<dbReference type="PIRSF" id="PIRSF000732">
    <property type="entry name" value="PTS_enzyme_I"/>
    <property type="match status" value="1"/>
</dbReference>
<keyword evidence="9 17" id="KW-0963">Cytoplasm</keyword>
<evidence type="ECO:0000256" key="4">
    <source>
        <dbReference type="ARBA" id="ARBA00004496"/>
    </source>
</evidence>
<sequence length="574" mass="61425">MLALHGLGVSRGYAIGRAVVIGAAALEVSHYRIDEEEVEAECARLAAAIRAASDELAQLADHLPPDVPRELGAILQVHSMILADEMISLEPLEIIRSRHYNAEWALTAQGQALAEQFAQMDDEYMRERGGDVRQVIERILHALAEADGRPRGLKGSAIDAHGDPLIVVAHDISPADMLKLRGARFAAFTTDLGGATSHTAIVARSMGVPAVVALGAARTLLRDGDMVIVDGEAGVLLVNPPPRVVAEYRARQADYARERATLAMLRDVPAITLDGVVVSMLANIELPDEAQAAVDAGAEGIGLFRSEFLFMGRDDLPGEDEQYEAYASVVRTMAGRPVTIRTLDIGADKTLDGEATVATNPALGLRAIRYCLAHPELFATQLRAILRASAHGPVRILIPMVAHLREARASHAAIAAARQELDARGQPYGANVLVGAMVEIPAVAIAIEPFVEVFDFLSIGTNDLIQYTLAIDRADPDVASLYDALHPAVLRLVANTINAGARAGKPVSVCGEMAGDTELTRLLLGLGLTQFSMHPQQLLDVKREILQAHSNALRTKVAAVLNRASEMDLSLLNQ</sequence>
<dbReference type="InterPro" id="IPR040442">
    <property type="entry name" value="Pyrv_kinase-like_dom_sf"/>
</dbReference>
<keyword evidence="15 17" id="KW-0460">Magnesium</keyword>
<comment type="function">
    <text evidence="3 17">General (non sugar-specific) component of the phosphoenolpyruvate-dependent sugar phosphotransferase system (sugar PTS). This major carbohydrate active-transport system catalyzes the phosphorylation of incoming sugar substrates concomitantly with their translocation across the cell membrane. Enzyme I transfers the phosphoryl group from phosphoenolpyruvate (PEP) to the phosphoryl carrier protein (HPr).</text>
</comment>
<evidence type="ECO:0000256" key="15">
    <source>
        <dbReference type="ARBA" id="ARBA00022842"/>
    </source>
</evidence>
<feature type="binding site" evidence="20">
    <location>
        <position position="463"/>
    </location>
    <ligand>
        <name>Mg(2+)</name>
        <dbReference type="ChEBI" id="CHEBI:18420"/>
    </ligand>
</feature>
<evidence type="ECO:0000256" key="14">
    <source>
        <dbReference type="ARBA" id="ARBA00022777"/>
    </source>
</evidence>
<evidence type="ECO:0000256" key="3">
    <source>
        <dbReference type="ARBA" id="ARBA00002728"/>
    </source>
</evidence>
<dbReference type="InterPro" id="IPR015813">
    <property type="entry name" value="Pyrv/PenolPyrv_kinase-like_dom"/>
</dbReference>
<protein>
    <recommendedName>
        <fullName evidence="7 17">Phosphoenolpyruvate-protein phosphotransferase</fullName>
        <ecNumber evidence="6 17">2.7.3.9</ecNumber>
    </recommendedName>
    <alternativeName>
        <fullName evidence="16 17">Phosphotransferase system, enzyme I</fullName>
    </alternativeName>
</protein>
<dbReference type="Pfam" id="PF00391">
    <property type="entry name" value="PEP-utilizers"/>
    <property type="match status" value="1"/>
</dbReference>
<evidence type="ECO:0000256" key="8">
    <source>
        <dbReference type="ARBA" id="ARBA00022448"/>
    </source>
</evidence>
<evidence type="ECO:0000259" key="22">
    <source>
        <dbReference type="Pfam" id="PF02896"/>
    </source>
</evidence>
<keyword evidence="24" id="KW-0670">Pyruvate</keyword>
<evidence type="ECO:0000256" key="12">
    <source>
        <dbReference type="ARBA" id="ARBA00022683"/>
    </source>
</evidence>
<dbReference type="Proteomes" id="UP000292445">
    <property type="component" value="Unassembled WGS sequence"/>
</dbReference>
<dbReference type="PANTHER" id="PTHR46244">
    <property type="entry name" value="PHOSPHOENOLPYRUVATE-PROTEIN PHOSPHOTRANSFERASE"/>
    <property type="match status" value="1"/>
</dbReference>
<evidence type="ECO:0000259" key="21">
    <source>
        <dbReference type="Pfam" id="PF00391"/>
    </source>
</evidence>
<evidence type="ECO:0000256" key="20">
    <source>
        <dbReference type="PIRSR" id="PIRSR000732-3"/>
    </source>
</evidence>
<dbReference type="PROSITE" id="PS00370">
    <property type="entry name" value="PEP_ENZYMES_PHOS_SITE"/>
    <property type="match status" value="1"/>
</dbReference>
<evidence type="ECO:0000256" key="9">
    <source>
        <dbReference type="ARBA" id="ARBA00022490"/>
    </source>
</evidence>
<dbReference type="GO" id="GO:0005737">
    <property type="term" value="C:cytoplasm"/>
    <property type="evidence" value="ECO:0007669"/>
    <property type="project" value="UniProtKB-SubCell"/>
</dbReference>
<evidence type="ECO:0000259" key="23">
    <source>
        <dbReference type="Pfam" id="PF05524"/>
    </source>
</evidence>
<feature type="binding site" evidence="19">
    <location>
        <position position="473"/>
    </location>
    <ligand>
        <name>phosphoenolpyruvate</name>
        <dbReference type="ChEBI" id="CHEBI:58702"/>
    </ligand>
</feature>
<feature type="binding site" evidence="19">
    <location>
        <position position="341"/>
    </location>
    <ligand>
        <name>phosphoenolpyruvate</name>
        <dbReference type="ChEBI" id="CHEBI:58702"/>
    </ligand>
</feature>